<dbReference type="Proteomes" id="UP001303407">
    <property type="component" value="Chromosome"/>
</dbReference>
<reference evidence="1 2" key="1">
    <citation type="submission" date="2023-09" db="EMBL/GenBank/DDBJ databases">
        <title>Thalassobella suaedae gen. nov., sp. nov., a marine bacterium of the family Flavobacteriaceae isolated from a halophyte Suaeda japonica.</title>
        <authorList>
            <person name="Lee S.Y."/>
            <person name="Hwang C.Y."/>
        </authorList>
    </citation>
    <scope>NUCLEOTIDE SEQUENCE [LARGE SCALE GENOMIC DNA]</scope>
    <source>
        <strain evidence="1 2">HL-DH10</strain>
    </source>
</reference>
<protein>
    <submittedName>
        <fullName evidence="1">LPS export ABC transporter periplasmic protein LptC</fullName>
    </submittedName>
</protein>
<gene>
    <name evidence="1" type="primary">lptC</name>
    <name evidence="1" type="ORF">RHP49_10105</name>
</gene>
<evidence type="ECO:0000313" key="2">
    <source>
        <dbReference type="Proteomes" id="UP001303407"/>
    </source>
</evidence>
<name>A0ABY9Y054_9FLAO</name>
<accession>A0ABY9Y054</accession>
<dbReference type="EMBL" id="CP134536">
    <property type="protein sequence ID" value="WNH11264.1"/>
    <property type="molecule type" value="Genomic_DNA"/>
</dbReference>
<dbReference type="RefSeq" id="WP_415861240.1">
    <property type="nucleotide sequence ID" value="NZ_CP134536.1"/>
</dbReference>
<dbReference type="NCBIfam" id="TIGR04409">
    <property type="entry name" value="LptC_YrbK"/>
    <property type="match status" value="1"/>
</dbReference>
<organism evidence="1 2">
    <name type="scientific">Thalassobellus suaedae</name>
    <dbReference type="NCBI Taxonomy" id="3074124"/>
    <lineage>
        <taxon>Bacteria</taxon>
        <taxon>Pseudomonadati</taxon>
        <taxon>Bacteroidota</taxon>
        <taxon>Flavobacteriia</taxon>
        <taxon>Flavobacteriales</taxon>
        <taxon>Flavobacteriaceae</taxon>
        <taxon>Thalassobellus</taxon>
    </lineage>
</organism>
<dbReference type="Gene3D" id="2.60.450.10">
    <property type="entry name" value="Lipopolysaccharide (LPS) transport protein A like domain"/>
    <property type="match status" value="1"/>
</dbReference>
<dbReference type="InterPro" id="IPR026265">
    <property type="entry name" value="LptC"/>
</dbReference>
<keyword evidence="2" id="KW-1185">Reference proteome</keyword>
<sequence>MSLKQIYNIKNIVTVITVTMFFSCNNSLKKVQQMGVSENEPASIAENINMKYTDSGRVTRNLLSPKMLDFSNRDFPYYEFPEGVTLYLFDKNNDKTTIISDYAITYNKTNLIDLQGNVNIITKTNGTLLAEQLFFDQDKSWVFTNKPVTYKTNTDEINGNGFDSNTDFTNAEVLEVTGVISIDE</sequence>
<proteinExistence type="predicted"/>
<dbReference type="InterPro" id="IPR010664">
    <property type="entry name" value="LipoPS_assembly_LptC-rel"/>
</dbReference>
<dbReference type="Pfam" id="PF06835">
    <property type="entry name" value="LptC"/>
    <property type="match status" value="1"/>
</dbReference>
<evidence type="ECO:0000313" key="1">
    <source>
        <dbReference type="EMBL" id="WNH11264.1"/>
    </source>
</evidence>